<dbReference type="EMBL" id="JAPFFF010000023">
    <property type="protein sequence ID" value="KAK8852787.1"/>
    <property type="molecule type" value="Genomic_DNA"/>
</dbReference>
<evidence type="ECO:0000313" key="1">
    <source>
        <dbReference type="EMBL" id="KAK8852787.1"/>
    </source>
</evidence>
<protein>
    <submittedName>
        <fullName evidence="1">Uncharacterized protein</fullName>
    </submittedName>
</protein>
<evidence type="ECO:0000313" key="2">
    <source>
        <dbReference type="Proteomes" id="UP001470230"/>
    </source>
</evidence>
<comment type="caution">
    <text evidence="1">The sequence shown here is derived from an EMBL/GenBank/DDBJ whole genome shotgun (WGS) entry which is preliminary data.</text>
</comment>
<name>A0ABR2HUJ1_9EUKA</name>
<organism evidence="1 2">
    <name type="scientific">Tritrichomonas musculus</name>
    <dbReference type="NCBI Taxonomy" id="1915356"/>
    <lineage>
        <taxon>Eukaryota</taxon>
        <taxon>Metamonada</taxon>
        <taxon>Parabasalia</taxon>
        <taxon>Tritrichomonadida</taxon>
        <taxon>Tritrichomonadidae</taxon>
        <taxon>Tritrichomonas</taxon>
    </lineage>
</organism>
<reference evidence="1 2" key="1">
    <citation type="submission" date="2024-04" db="EMBL/GenBank/DDBJ databases">
        <title>Tritrichomonas musculus Genome.</title>
        <authorList>
            <person name="Alves-Ferreira E."/>
            <person name="Grigg M."/>
            <person name="Lorenzi H."/>
            <person name="Galac M."/>
        </authorList>
    </citation>
    <scope>NUCLEOTIDE SEQUENCE [LARGE SCALE GENOMIC DNA]</scope>
    <source>
        <strain evidence="1 2">EAF2021</strain>
    </source>
</reference>
<proteinExistence type="predicted"/>
<accession>A0ABR2HUJ1</accession>
<sequence length="117" mass="13748">MINQFQFRIQIIIYKIKFHEDEFLLLLGQYGIKMNRFLTKFISPCASSLHYSDTKINLLLLDEVTNEKINFRPKINGEMLGKLKSITFGESFVIDSNKSQKIRILLLFLENQETNQS</sequence>
<keyword evidence="2" id="KW-1185">Reference proteome</keyword>
<gene>
    <name evidence="1" type="ORF">M9Y10_017777</name>
</gene>
<dbReference type="Proteomes" id="UP001470230">
    <property type="component" value="Unassembled WGS sequence"/>
</dbReference>